<keyword evidence="2" id="KW-0812">Transmembrane</keyword>
<keyword evidence="2" id="KW-1133">Transmembrane helix</keyword>
<feature type="transmembrane region" description="Helical" evidence="2">
    <location>
        <begin position="38"/>
        <end position="59"/>
    </location>
</feature>
<gene>
    <name evidence="3" type="ORF">METZ01_LOCUS430746</name>
</gene>
<keyword evidence="2" id="KW-0472">Membrane</keyword>
<feature type="transmembrane region" description="Helical" evidence="2">
    <location>
        <begin position="65"/>
        <end position="86"/>
    </location>
</feature>
<proteinExistence type="predicted"/>
<name>A0A382Y3G2_9ZZZZ</name>
<feature type="region of interest" description="Disordered" evidence="1">
    <location>
        <begin position="1"/>
        <end position="21"/>
    </location>
</feature>
<dbReference type="AlphaFoldDB" id="A0A382Y3G2"/>
<dbReference type="EMBL" id="UINC01172690">
    <property type="protein sequence ID" value="SVD77892.1"/>
    <property type="molecule type" value="Genomic_DNA"/>
</dbReference>
<feature type="non-terminal residue" evidence="3">
    <location>
        <position position="1"/>
    </location>
</feature>
<protein>
    <submittedName>
        <fullName evidence="3">Uncharacterized protein</fullName>
    </submittedName>
</protein>
<sequence>NTQENWWSKGEEDQSENQGNAEEFNHESPVIVYNKSPLIAALPWIVGLAFAILVTQFQAMEFSGGAFIMVECFSLFFLFAFTLVLISNEELGTRISVDTEKSLIRVGHRGLRTELKYKPSIKYKSYDHIQLDKRQEVTHGRDSDGDPTTGVATYYDIQLSRAYGSHKTIFSINGLVLSKWRAGRIGKSIARVAGLDYRKK</sequence>
<evidence type="ECO:0000256" key="2">
    <source>
        <dbReference type="SAM" id="Phobius"/>
    </source>
</evidence>
<evidence type="ECO:0000256" key="1">
    <source>
        <dbReference type="SAM" id="MobiDB-lite"/>
    </source>
</evidence>
<reference evidence="3" key="1">
    <citation type="submission" date="2018-05" db="EMBL/GenBank/DDBJ databases">
        <authorList>
            <person name="Lanie J.A."/>
            <person name="Ng W.-L."/>
            <person name="Kazmierczak K.M."/>
            <person name="Andrzejewski T.M."/>
            <person name="Davidsen T.M."/>
            <person name="Wayne K.J."/>
            <person name="Tettelin H."/>
            <person name="Glass J.I."/>
            <person name="Rusch D."/>
            <person name="Podicherti R."/>
            <person name="Tsui H.-C.T."/>
            <person name="Winkler M.E."/>
        </authorList>
    </citation>
    <scope>NUCLEOTIDE SEQUENCE</scope>
</reference>
<accession>A0A382Y3G2</accession>
<evidence type="ECO:0000313" key="3">
    <source>
        <dbReference type="EMBL" id="SVD77892.1"/>
    </source>
</evidence>
<organism evidence="3">
    <name type="scientific">marine metagenome</name>
    <dbReference type="NCBI Taxonomy" id="408172"/>
    <lineage>
        <taxon>unclassified sequences</taxon>
        <taxon>metagenomes</taxon>
        <taxon>ecological metagenomes</taxon>
    </lineage>
</organism>